<sequence length="84" mass="9275">MKMKEFTSKKRYHKGYNPFDEDIKKGKKKRTSGGSSTASSSSGSGRGAGGGIMDFLRRCCDCLCPRPKYPVLANSVVTHRKISR</sequence>
<organism evidence="2 3">
    <name type="scientific">Halocaridina rubra</name>
    <name type="common">Hawaiian red shrimp</name>
    <dbReference type="NCBI Taxonomy" id="373956"/>
    <lineage>
        <taxon>Eukaryota</taxon>
        <taxon>Metazoa</taxon>
        <taxon>Ecdysozoa</taxon>
        <taxon>Arthropoda</taxon>
        <taxon>Crustacea</taxon>
        <taxon>Multicrustacea</taxon>
        <taxon>Malacostraca</taxon>
        <taxon>Eumalacostraca</taxon>
        <taxon>Eucarida</taxon>
        <taxon>Decapoda</taxon>
        <taxon>Pleocyemata</taxon>
        <taxon>Caridea</taxon>
        <taxon>Atyoidea</taxon>
        <taxon>Atyidae</taxon>
        <taxon>Halocaridina</taxon>
    </lineage>
</organism>
<keyword evidence="3" id="KW-1185">Reference proteome</keyword>
<gene>
    <name evidence="2" type="ORF">SK128_024004</name>
</gene>
<comment type="caution">
    <text evidence="2">The sequence shown here is derived from an EMBL/GenBank/DDBJ whole genome shotgun (WGS) entry which is preliminary data.</text>
</comment>
<name>A0AAN9AEW0_HALRR</name>
<evidence type="ECO:0000256" key="1">
    <source>
        <dbReference type="SAM" id="MobiDB-lite"/>
    </source>
</evidence>
<dbReference type="AlphaFoldDB" id="A0AAN9AEW0"/>
<feature type="compositionally biased region" description="Low complexity" evidence="1">
    <location>
        <begin position="32"/>
        <end position="43"/>
    </location>
</feature>
<accession>A0AAN9AEW0</accession>
<evidence type="ECO:0000313" key="2">
    <source>
        <dbReference type="EMBL" id="KAK7082042.1"/>
    </source>
</evidence>
<protein>
    <submittedName>
        <fullName evidence="2">Uncharacterized protein</fullName>
    </submittedName>
</protein>
<dbReference type="EMBL" id="JAXCGZ010004242">
    <property type="protein sequence ID" value="KAK7082042.1"/>
    <property type="molecule type" value="Genomic_DNA"/>
</dbReference>
<proteinExistence type="predicted"/>
<feature type="non-terminal residue" evidence="2">
    <location>
        <position position="84"/>
    </location>
</feature>
<reference evidence="2 3" key="1">
    <citation type="submission" date="2023-11" db="EMBL/GenBank/DDBJ databases">
        <title>Halocaridina rubra genome assembly.</title>
        <authorList>
            <person name="Smith C."/>
        </authorList>
    </citation>
    <scope>NUCLEOTIDE SEQUENCE [LARGE SCALE GENOMIC DNA]</scope>
    <source>
        <strain evidence="2">EP-1</strain>
        <tissue evidence="2">Whole</tissue>
    </source>
</reference>
<feature type="region of interest" description="Disordered" evidence="1">
    <location>
        <begin position="1"/>
        <end position="48"/>
    </location>
</feature>
<evidence type="ECO:0000313" key="3">
    <source>
        <dbReference type="Proteomes" id="UP001381693"/>
    </source>
</evidence>
<dbReference type="Proteomes" id="UP001381693">
    <property type="component" value="Unassembled WGS sequence"/>
</dbReference>